<dbReference type="PANTHER" id="PTHR46865:SF7">
    <property type="entry name" value="MONOOXYGENASE, PUTATIVE (AFU_ORTHOLOGUE AFUA_8G07040)-RELATED"/>
    <property type="match status" value="1"/>
</dbReference>
<organism evidence="5 6">
    <name type="scientific">Sphaerulina musiva (strain SO2202)</name>
    <name type="common">Poplar stem canker fungus</name>
    <name type="synonym">Septoria musiva</name>
    <dbReference type="NCBI Taxonomy" id="692275"/>
    <lineage>
        <taxon>Eukaryota</taxon>
        <taxon>Fungi</taxon>
        <taxon>Dikarya</taxon>
        <taxon>Ascomycota</taxon>
        <taxon>Pezizomycotina</taxon>
        <taxon>Dothideomycetes</taxon>
        <taxon>Dothideomycetidae</taxon>
        <taxon>Mycosphaerellales</taxon>
        <taxon>Mycosphaerellaceae</taxon>
        <taxon>Sphaerulina</taxon>
    </lineage>
</organism>
<keyword evidence="2" id="KW-0274">FAD</keyword>
<accession>M3CY30</accession>
<evidence type="ECO:0000313" key="6">
    <source>
        <dbReference type="Proteomes" id="UP000016931"/>
    </source>
</evidence>
<dbReference type="Proteomes" id="UP000016931">
    <property type="component" value="Unassembled WGS sequence"/>
</dbReference>
<keyword evidence="1" id="KW-0285">Flavoprotein</keyword>
<dbReference type="GO" id="GO:0071949">
    <property type="term" value="F:FAD binding"/>
    <property type="evidence" value="ECO:0007669"/>
    <property type="project" value="InterPro"/>
</dbReference>
<dbReference type="eggNOG" id="ENOG502SM12">
    <property type="taxonomic scope" value="Eukaryota"/>
</dbReference>
<evidence type="ECO:0000313" key="5">
    <source>
        <dbReference type="EMBL" id="EMF08962.1"/>
    </source>
</evidence>
<name>M3CY30_SPHMS</name>
<keyword evidence="3" id="KW-0560">Oxidoreductase</keyword>
<dbReference type="Gene3D" id="3.30.9.10">
    <property type="entry name" value="D-Amino Acid Oxidase, subunit A, domain 2"/>
    <property type="match status" value="1"/>
</dbReference>
<feature type="non-terminal residue" evidence="5">
    <location>
        <position position="376"/>
    </location>
</feature>
<dbReference type="OrthoDB" id="655030at2759"/>
<dbReference type="STRING" id="692275.M3CY30"/>
<dbReference type="InterPro" id="IPR036188">
    <property type="entry name" value="FAD/NAD-bd_sf"/>
</dbReference>
<dbReference type="SUPFAM" id="SSF51905">
    <property type="entry name" value="FAD/NAD(P)-binding domain"/>
    <property type="match status" value="1"/>
</dbReference>
<dbReference type="Gene3D" id="3.50.50.60">
    <property type="entry name" value="FAD/NAD(P)-binding domain"/>
    <property type="match status" value="1"/>
</dbReference>
<dbReference type="RefSeq" id="XP_016757083.1">
    <property type="nucleotide sequence ID" value="XM_016908325.1"/>
</dbReference>
<dbReference type="InterPro" id="IPR002938">
    <property type="entry name" value="FAD-bd"/>
</dbReference>
<reference evidence="5 6" key="1">
    <citation type="journal article" date="2012" name="PLoS Pathog.">
        <title>Diverse lifestyles and strategies of plant pathogenesis encoded in the genomes of eighteen Dothideomycetes fungi.</title>
        <authorList>
            <person name="Ohm R.A."/>
            <person name="Feau N."/>
            <person name="Henrissat B."/>
            <person name="Schoch C.L."/>
            <person name="Horwitz B.A."/>
            <person name="Barry K.W."/>
            <person name="Condon B.J."/>
            <person name="Copeland A.C."/>
            <person name="Dhillon B."/>
            <person name="Glaser F."/>
            <person name="Hesse C.N."/>
            <person name="Kosti I."/>
            <person name="LaButti K."/>
            <person name="Lindquist E.A."/>
            <person name="Lucas S."/>
            <person name="Salamov A.A."/>
            <person name="Bradshaw R.E."/>
            <person name="Ciuffetti L."/>
            <person name="Hamelin R.C."/>
            <person name="Kema G.H.J."/>
            <person name="Lawrence C."/>
            <person name="Scott J.A."/>
            <person name="Spatafora J.W."/>
            <person name="Turgeon B.G."/>
            <person name="de Wit P.J.G.M."/>
            <person name="Zhong S."/>
            <person name="Goodwin S.B."/>
            <person name="Grigoriev I.V."/>
        </authorList>
    </citation>
    <scope>NUCLEOTIDE SEQUENCE [LARGE SCALE GENOMIC DNA]</scope>
    <source>
        <strain evidence="5 6">SO2202</strain>
    </source>
</reference>
<evidence type="ECO:0000259" key="4">
    <source>
        <dbReference type="Pfam" id="PF01494"/>
    </source>
</evidence>
<keyword evidence="5" id="KW-0503">Monooxygenase</keyword>
<protein>
    <submittedName>
        <fullName evidence="5">Monooxygenase FAD-binding protein</fullName>
    </submittedName>
</protein>
<sequence>ILIIGGGIAGPVAAYWLAKAGHRATVIERASSLLKSGQGIDIEGPAREIIDRMGLLEQMKARATGEGGFAFTDDDGKPVAAIAGGLTQEIEIMRGDLCEVLCRAVDACDLVEFRYGTKVVELTQTPTHVAVTFDNGEHATFDAVIGADGLRSKTRDLAFDEKTKANAFRARDHYCAYFSLPREDGDSPNSRWQNATGGRIILIRPHNQDVSSAYLSVMEKSDKLAAMCRADKASQKKAIAEEFEGVGGLGPRAVKGMLESDNFYYDSLSQIKLEKWSQDRVALIGDAAYAPSAVTGQGVILSVLGAYVIAGELSENPQDPVAAFEAYEARIRTFVDTQQTISLNGNSPRLANPRSEWGIWALRTSFKMVAWSGIWK</sequence>
<feature type="domain" description="FAD-binding" evidence="4">
    <location>
        <begin position="2"/>
        <end position="316"/>
    </location>
</feature>
<keyword evidence="6" id="KW-1185">Reference proteome</keyword>
<dbReference type="AlphaFoldDB" id="M3CY30"/>
<dbReference type="GO" id="GO:0004497">
    <property type="term" value="F:monooxygenase activity"/>
    <property type="evidence" value="ECO:0007669"/>
    <property type="project" value="UniProtKB-KW"/>
</dbReference>
<dbReference type="HOGENOM" id="CLU_009665_1_0_1"/>
<dbReference type="InterPro" id="IPR051704">
    <property type="entry name" value="FAD_aromatic-hydroxylase"/>
</dbReference>
<dbReference type="PANTHER" id="PTHR46865">
    <property type="entry name" value="OXIDOREDUCTASE-RELATED"/>
    <property type="match status" value="1"/>
</dbReference>
<dbReference type="OMA" id="AYCPSAM"/>
<feature type="non-terminal residue" evidence="5">
    <location>
        <position position="1"/>
    </location>
</feature>
<proteinExistence type="predicted"/>
<dbReference type="EMBL" id="KB456270">
    <property type="protein sequence ID" value="EMF08962.1"/>
    <property type="molecule type" value="Genomic_DNA"/>
</dbReference>
<gene>
    <name evidence="5" type="ORF">SEPMUDRAFT_20295</name>
</gene>
<evidence type="ECO:0000256" key="2">
    <source>
        <dbReference type="ARBA" id="ARBA00022827"/>
    </source>
</evidence>
<dbReference type="GeneID" id="27905462"/>
<evidence type="ECO:0000256" key="1">
    <source>
        <dbReference type="ARBA" id="ARBA00022630"/>
    </source>
</evidence>
<dbReference type="Pfam" id="PF01494">
    <property type="entry name" value="FAD_binding_3"/>
    <property type="match status" value="1"/>
</dbReference>
<evidence type="ECO:0000256" key="3">
    <source>
        <dbReference type="ARBA" id="ARBA00023002"/>
    </source>
</evidence>